<keyword evidence="2" id="KW-1185">Reference proteome</keyword>
<dbReference type="Proteomes" id="UP000235023">
    <property type="component" value="Unassembled WGS sequence"/>
</dbReference>
<dbReference type="EMBL" id="KZ559521">
    <property type="protein sequence ID" value="PLN83142.1"/>
    <property type="molecule type" value="Genomic_DNA"/>
</dbReference>
<evidence type="ECO:0000313" key="2">
    <source>
        <dbReference type="Proteomes" id="UP000235023"/>
    </source>
</evidence>
<sequence length="144" mass="16089">MRALNRSLVHGGNAAADATMFEDRRPTDELRQFIQIYGISPSSIKQIVSKGYKKIPRVLNAGGGYHMEGLHLTNEEENLFKLITTLVEEGKLDEAEETSNSFPFDPNEVEVEPPIGVVYEELKISLSLCLFLVRCVSRILGLSH</sequence>
<reference evidence="2" key="1">
    <citation type="submission" date="2017-12" db="EMBL/GenBank/DDBJ databases">
        <authorList>
            <consortium name="DOE Joint Genome Institute"/>
            <person name="Mondo S.J."/>
            <person name="Kjaerbolling I."/>
            <person name="Vesth T.C."/>
            <person name="Frisvad J.C."/>
            <person name="Nybo J.L."/>
            <person name="Theobald S."/>
            <person name="Kuo A."/>
            <person name="Bowyer P."/>
            <person name="Matsuda Y."/>
            <person name="Lyhne E.K."/>
            <person name="Kogle M.E."/>
            <person name="Clum A."/>
            <person name="Lipzen A."/>
            <person name="Salamov A."/>
            <person name="Ngan C.Y."/>
            <person name="Daum C."/>
            <person name="Chiniquy J."/>
            <person name="Barry K."/>
            <person name="LaButti K."/>
            <person name="Haridas S."/>
            <person name="Simmons B.A."/>
            <person name="Magnuson J.K."/>
            <person name="Mortensen U.H."/>
            <person name="Larsen T.O."/>
            <person name="Grigoriev I.V."/>
            <person name="Baker S.E."/>
            <person name="Andersen M.R."/>
            <person name="Nordberg H.P."/>
            <person name="Cantor M.N."/>
            <person name="Hua S.X."/>
        </authorList>
    </citation>
    <scope>NUCLEOTIDE SEQUENCE [LARGE SCALE GENOMIC DNA]</scope>
    <source>
        <strain evidence="2">IBT 19404</strain>
    </source>
</reference>
<name>A0A2J5I0H3_9EURO</name>
<gene>
    <name evidence="1" type="ORF">BDW42DRAFT_165390</name>
</gene>
<dbReference type="AlphaFoldDB" id="A0A2J5I0H3"/>
<proteinExistence type="predicted"/>
<evidence type="ECO:0000313" key="1">
    <source>
        <dbReference type="EMBL" id="PLN83142.1"/>
    </source>
</evidence>
<organism evidence="1 2">
    <name type="scientific">Aspergillus taichungensis</name>
    <dbReference type="NCBI Taxonomy" id="482145"/>
    <lineage>
        <taxon>Eukaryota</taxon>
        <taxon>Fungi</taxon>
        <taxon>Dikarya</taxon>
        <taxon>Ascomycota</taxon>
        <taxon>Pezizomycotina</taxon>
        <taxon>Eurotiomycetes</taxon>
        <taxon>Eurotiomycetidae</taxon>
        <taxon>Eurotiales</taxon>
        <taxon>Aspergillaceae</taxon>
        <taxon>Aspergillus</taxon>
        <taxon>Aspergillus subgen. Circumdati</taxon>
    </lineage>
</organism>
<accession>A0A2J5I0H3</accession>
<protein>
    <submittedName>
        <fullName evidence="1">Uncharacterized protein</fullName>
    </submittedName>
</protein>
<dbReference type="OrthoDB" id="4526760at2759"/>